<dbReference type="RefSeq" id="WP_254155876.1">
    <property type="nucleotide sequence ID" value="NZ_JAHESD010000067.1"/>
</dbReference>
<evidence type="ECO:0000313" key="1">
    <source>
        <dbReference type="EMBL" id="MBT1705764.1"/>
    </source>
</evidence>
<comment type="caution">
    <text evidence="1">The sequence shown here is derived from an EMBL/GenBank/DDBJ whole genome shotgun (WGS) entry which is preliminary data.</text>
</comment>
<sequence>MGKIINNPVTTTLSGSLGKHLVFRQVGNRAFFVKKPVNTKPPTDAQRSNRHNFAEAQNYARVMMQDPELGEWYSIVAKVNNLKSAHRAAANDFLTKPEIESIDTKGYKGNVGDVIHITPKAYLKITRLEVTIYDAEGAILETGLAIKNELNFKYCAMQPNSRAEGSKIVLVAHDRLKKTCRVVEHLYG</sequence>
<accession>A0ABS5VXW3</accession>
<organism evidence="1 2">
    <name type="scientific">Chryseosolibacter indicus</name>
    <dbReference type="NCBI Taxonomy" id="2782351"/>
    <lineage>
        <taxon>Bacteria</taxon>
        <taxon>Pseudomonadati</taxon>
        <taxon>Bacteroidota</taxon>
        <taxon>Cytophagia</taxon>
        <taxon>Cytophagales</taxon>
        <taxon>Chryseotaleaceae</taxon>
        <taxon>Chryseosolibacter</taxon>
    </lineage>
</organism>
<name>A0ABS5VXW3_9BACT</name>
<reference evidence="1 2" key="1">
    <citation type="submission" date="2021-05" db="EMBL/GenBank/DDBJ databases">
        <title>A Polyphasic approach of four new species of the genus Ohtaekwangia: Ohtaekwangia histidinii sp. nov., Ohtaekwangia cretensis sp. nov., Ohtaekwangia indiensis sp. nov., Ohtaekwangia reichenbachii sp. nov. from diverse environment.</title>
        <authorList>
            <person name="Octaviana S."/>
        </authorList>
    </citation>
    <scope>NUCLEOTIDE SEQUENCE [LARGE SCALE GENOMIC DNA]</scope>
    <source>
        <strain evidence="1 2">PWU20</strain>
    </source>
</reference>
<protein>
    <submittedName>
        <fullName evidence="1">Uncharacterized protein</fullName>
    </submittedName>
</protein>
<proteinExistence type="predicted"/>
<gene>
    <name evidence="1" type="ORF">KK060_20910</name>
</gene>
<keyword evidence="2" id="KW-1185">Reference proteome</keyword>
<evidence type="ECO:0000313" key="2">
    <source>
        <dbReference type="Proteomes" id="UP000772618"/>
    </source>
</evidence>
<dbReference type="Proteomes" id="UP000772618">
    <property type="component" value="Unassembled WGS sequence"/>
</dbReference>
<dbReference type="EMBL" id="JAHESD010000067">
    <property type="protein sequence ID" value="MBT1705764.1"/>
    <property type="molecule type" value="Genomic_DNA"/>
</dbReference>